<gene>
    <name evidence="2" type="ORF">AFUS01_LOCUS31948</name>
</gene>
<organism evidence="2 3">
    <name type="scientific">Allacma fusca</name>
    <dbReference type="NCBI Taxonomy" id="39272"/>
    <lineage>
        <taxon>Eukaryota</taxon>
        <taxon>Metazoa</taxon>
        <taxon>Ecdysozoa</taxon>
        <taxon>Arthropoda</taxon>
        <taxon>Hexapoda</taxon>
        <taxon>Collembola</taxon>
        <taxon>Symphypleona</taxon>
        <taxon>Sminthuridae</taxon>
        <taxon>Allacma</taxon>
    </lineage>
</organism>
<evidence type="ECO:0000313" key="2">
    <source>
        <dbReference type="EMBL" id="CAG7821618.1"/>
    </source>
</evidence>
<dbReference type="OrthoDB" id="6591885at2759"/>
<protein>
    <recommendedName>
        <fullName evidence="1">Proteasome activator PA28 C-terminal domain-containing protein</fullName>
    </recommendedName>
</protein>
<dbReference type="GO" id="GO:0061136">
    <property type="term" value="P:regulation of proteasomal protein catabolic process"/>
    <property type="evidence" value="ECO:0007669"/>
    <property type="project" value="TreeGrafter"/>
</dbReference>
<proteinExistence type="predicted"/>
<feature type="domain" description="Proteasome activator PA28 C-terminal" evidence="1">
    <location>
        <begin position="24"/>
        <end position="107"/>
    </location>
</feature>
<comment type="caution">
    <text evidence="2">The sequence shown here is derived from an EMBL/GenBank/DDBJ whole genome shotgun (WGS) entry which is preliminary data.</text>
</comment>
<dbReference type="InterPro" id="IPR003186">
    <property type="entry name" value="PA28_C"/>
</dbReference>
<dbReference type="PANTHER" id="PTHR10660:SF6">
    <property type="entry name" value="PROTEASOME ACTIVATOR COMPLEX SUBUNIT 2"/>
    <property type="match status" value="1"/>
</dbReference>
<dbReference type="EMBL" id="CAJVCH010517168">
    <property type="protein sequence ID" value="CAG7821618.1"/>
    <property type="molecule type" value="Genomic_DNA"/>
</dbReference>
<evidence type="ECO:0000259" key="1">
    <source>
        <dbReference type="Pfam" id="PF02252"/>
    </source>
</evidence>
<dbReference type="GO" id="GO:0005737">
    <property type="term" value="C:cytoplasm"/>
    <property type="evidence" value="ECO:0007669"/>
    <property type="project" value="TreeGrafter"/>
</dbReference>
<dbReference type="Pfam" id="PF02252">
    <property type="entry name" value="PA28_C"/>
    <property type="match status" value="1"/>
</dbReference>
<reference evidence="2" key="1">
    <citation type="submission" date="2021-06" db="EMBL/GenBank/DDBJ databases">
        <authorList>
            <person name="Hodson N. C."/>
            <person name="Mongue J. A."/>
            <person name="Jaron S. K."/>
        </authorList>
    </citation>
    <scope>NUCLEOTIDE SEQUENCE</scope>
</reference>
<accession>A0A8J2KR58</accession>
<feature type="non-terminal residue" evidence="2">
    <location>
        <position position="1"/>
    </location>
</feature>
<dbReference type="GO" id="GO:0008537">
    <property type="term" value="C:proteasome activator complex"/>
    <property type="evidence" value="ECO:0007669"/>
    <property type="project" value="InterPro"/>
</dbReference>
<sequence length="107" mass="12252">VQELNELKISEGTVEQAGKGDGILQGNPKIRRQLDILKPHYFQMHKDFGLLKIWLNHMIPKVEDGNNFGVDVLQSVLERINIMKSISTDFTYIGVQFSEERAKAVRK</sequence>
<dbReference type="Proteomes" id="UP000708208">
    <property type="component" value="Unassembled WGS sequence"/>
</dbReference>
<dbReference type="InterPro" id="IPR009077">
    <property type="entry name" value="Proteasome_activ_PA28"/>
</dbReference>
<dbReference type="GO" id="GO:0005654">
    <property type="term" value="C:nucleoplasm"/>
    <property type="evidence" value="ECO:0007669"/>
    <property type="project" value="TreeGrafter"/>
</dbReference>
<evidence type="ECO:0000313" key="3">
    <source>
        <dbReference type="Proteomes" id="UP000708208"/>
    </source>
</evidence>
<dbReference type="AlphaFoldDB" id="A0A8J2KR58"/>
<keyword evidence="3" id="KW-1185">Reference proteome</keyword>
<feature type="non-terminal residue" evidence="2">
    <location>
        <position position="107"/>
    </location>
</feature>
<dbReference type="GO" id="GO:0061133">
    <property type="term" value="F:endopeptidase activator activity"/>
    <property type="evidence" value="ECO:0007669"/>
    <property type="project" value="TreeGrafter"/>
</dbReference>
<name>A0A8J2KR58_9HEXA</name>
<dbReference type="PANTHER" id="PTHR10660">
    <property type="entry name" value="PROTEASOME REGULATOR PA28"/>
    <property type="match status" value="1"/>
</dbReference>
<dbReference type="GO" id="GO:2000045">
    <property type="term" value="P:regulation of G1/S transition of mitotic cell cycle"/>
    <property type="evidence" value="ECO:0007669"/>
    <property type="project" value="TreeGrafter"/>
</dbReference>